<keyword evidence="6" id="KW-0201">Cytochrome c-type biogenesis</keyword>
<evidence type="ECO:0000313" key="13">
    <source>
        <dbReference type="EMBL" id="EAR20574.1"/>
    </source>
</evidence>
<gene>
    <name evidence="13" type="ORF">NB231_07242</name>
</gene>
<dbReference type="PANTHER" id="PTHR43653:SF1">
    <property type="entry name" value="CYTOCHROME C-TYPE BIOGENESIS PROTEIN CCMF"/>
    <property type="match status" value="1"/>
</dbReference>
<dbReference type="OrthoDB" id="9761451at2"/>
<comment type="caution">
    <text evidence="13">The sequence shown here is derived from an EMBL/GenBank/DDBJ whole genome shotgun (WGS) entry which is preliminary data.</text>
</comment>
<feature type="transmembrane region" description="Helical" evidence="10">
    <location>
        <begin position="393"/>
        <end position="413"/>
    </location>
</feature>
<dbReference type="InterPro" id="IPR002541">
    <property type="entry name" value="Cyt_c_assembly"/>
</dbReference>
<evidence type="ECO:0000256" key="8">
    <source>
        <dbReference type="ARBA" id="ARBA00023136"/>
    </source>
</evidence>
<dbReference type="GO" id="GO:0015232">
    <property type="term" value="F:heme transmembrane transporter activity"/>
    <property type="evidence" value="ECO:0007669"/>
    <property type="project" value="InterPro"/>
</dbReference>
<dbReference type="HOGENOM" id="CLU_015041_3_0_6"/>
<feature type="transmembrane region" description="Helical" evidence="10">
    <location>
        <begin position="352"/>
        <end position="373"/>
    </location>
</feature>
<name>A4BUK8_9GAMM</name>
<evidence type="ECO:0000256" key="2">
    <source>
        <dbReference type="ARBA" id="ARBA00009186"/>
    </source>
</evidence>
<feature type="domain" description="Cytochrome c assembly protein" evidence="11">
    <location>
        <begin position="89"/>
        <end position="295"/>
    </location>
</feature>
<evidence type="ECO:0000256" key="7">
    <source>
        <dbReference type="ARBA" id="ARBA00022989"/>
    </source>
</evidence>
<feature type="transmembrane region" description="Helical" evidence="10">
    <location>
        <begin position="614"/>
        <end position="634"/>
    </location>
</feature>
<accession>A4BUK8</accession>
<evidence type="ECO:0000313" key="14">
    <source>
        <dbReference type="Proteomes" id="UP000003374"/>
    </source>
</evidence>
<comment type="subcellular location">
    <subcellularLocation>
        <location evidence="1">Cell inner membrane</location>
        <topology evidence="1">Multi-pass membrane protein</topology>
    </subcellularLocation>
</comment>
<feature type="transmembrane region" description="Helical" evidence="10">
    <location>
        <begin position="177"/>
        <end position="197"/>
    </location>
</feature>
<feature type="transmembrane region" description="Helical" evidence="10">
    <location>
        <begin position="209"/>
        <end position="229"/>
    </location>
</feature>
<keyword evidence="3" id="KW-1003">Cell membrane</keyword>
<sequence length="662" mass="72804">MIPELGQFALLLALSLAFAQAIFPIYGALRGRVELMAVAVPAARGQFVFIVCGFAALAYAFLTNDFSVAYVAANSNTALPWYYRFAAVWGAHEGSLLLWVLILAVWSVTVTVFSRELPVAFRSRVLGVMGVVSCGFLLFLLATSDPFTRLDPAPLQGRDLNPLLQDPGLVMHPPMLYMGYVGFCVAFSFAVAALLGGRLDSAWARWSRPWTTGAWVFLTIGIAMGSYWAYYELGWGGWWFWDPVENASFMPWLAGTALIHSLAVTEKRGAFKRWTVLLAILTFSLSLLGTFLVRSGVLTSVHAFATDPLRGVFVLGLLVAVVGGSLALYAWRAAKVRSIGRFELLSRETMLLLNNAVLTVAAATVLLGTLYPLAMDAFGLGQVSVGEPYFNSVFLPLGIPLLVLVAIGPLLKWKGERWPDLMHKLRGPLLIAGIALLVLTWWLWQVSLGAVLGITLAVWVATGSFEALRERVSGRRNSFTALRRLPRSIVGMALAHLGLAVFVAGVTAVNTFESSRDLQMRPGDAYTVGDYTFRFDGTQSIQGPNYQATEARVEVLRDGKSITVLHPQKRVYQVQRSPMTEAAIDGGIFRDMFVALGEPLGNEAWSFRIRLKPLVRWIWFGAVMMAIGGVICITDPRYRRLLAREAATRQSTVEERFSEART</sequence>
<feature type="transmembrane region" description="Helical" evidence="10">
    <location>
        <begin position="249"/>
        <end position="265"/>
    </location>
</feature>
<dbReference type="NCBIfam" id="TIGR00353">
    <property type="entry name" value="nrfE"/>
    <property type="match status" value="1"/>
</dbReference>
<dbReference type="STRING" id="314278.NB231_07242"/>
<evidence type="ECO:0000256" key="5">
    <source>
        <dbReference type="ARBA" id="ARBA00022692"/>
    </source>
</evidence>
<feature type="transmembrane region" description="Helical" evidence="10">
    <location>
        <begin position="450"/>
        <end position="468"/>
    </location>
</feature>
<dbReference type="Pfam" id="PF16327">
    <property type="entry name" value="CcmF_C"/>
    <property type="match status" value="1"/>
</dbReference>
<evidence type="ECO:0000256" key="10">
    <source>
        <dbReference type="SAM" id="Phobius"/>
    </source>
</evidence>
<dbReference type="GO" id="GO:0017004">
    <property type="term" value="P:cytochrome complex assembly"/>
    <property type="evidence" value="ECO:0007669"/>
    <property type="project" value="UniProtKB-KW"/>
</dbReference>
<keyword evidence="4" id="KW-0997">Cell inner membrane</keyword>
<feature type="transmembrane region" description="Helical" evidence="10">
    <location>
        <begin position="96"/>
        <end position="113"/>
    </location>
</feature>
<dbReference type="PRINTS" id="PR01411">
    <property type="entry name" value="CCMFBIOGNSIS"/>
</dbReference>
<dbReference type="InterPro" id="IPR003567">
    <property type="entry name" value="Cyt_c_biogenesis"/>
</dbReference>
<keyword evidence="7 10" id="KW-1133">Transmembrane helix</keyword>
<dbReference type="Proteomes" id="UP000003374">
    <property type="component" value="Unassembled WGS sequence"/>
</dbReference>
<feature type="transmembrane region" description="Helical" evidence="10">
    <location>
        <begin position="274"/>
        <end position="293"/>
    </location>
</feature>
<dbReference type="InterPro" id="IPR032523">
    <property type="entry name" value="CcmF_C"/>
</dbReference>
<organism evidence="13 14">
    <name type="scientific">Nitrococcus mobilis Nb-231</name>
    <dbReference type="NCBI Taxonomy" id="314278"/>
    <lineage>
        <taxon>Bacteria</taxon>
        <taxon>Pseudomonadati</taxon>
        <taxon>Pseudomonadota</taxon>
        <taxon>Gammaproteobacteria</taxon>
        <taxon>Chromatiales</taxon>
        <taxon>Ectothiorhodospiraceae</taxon>
        <taxon>Nitrococcus</taxon>
    </lineage>
</organism>
<keyword evidence="8 10" id="KW-0472">Membrane</keyword>
<proteinExistence type="inferred from homology"/>
<dbReference type="PANTHER" id="PTHR43653">
    <property type="entry name" value="CYTOCHROME C ASSEMBLY PROTEIN-RELATED"/>
    <property type="match status" value="1"/>
</dbReference>
<evidence type="ECO:0000256" key="6">
    <source>
        <dbReference type="ARBA" id="ARBA00022748"/>
    </source>
</evidence>
<dbReference type="PRINTS" id="PR01410">
    <property type="entry name" value="CCBIOGENESIS"/>
</dbReference>
<evidence type="ECO:0000256" key="4">
    <source>
        <dbReference type="ARBA" id="ARBA00022519"/>
    </source>
</evidence>
<feature type="transmembrane region" description="Helical" evidence="10">
    <location>
        <begin position="45"/>
        <end position="62"/>
    </location>
</feature>
<feature type="transmembrane region" description="Helical" evidence="10">
    <location>
        <begin position="313"/>
        <end position="331"/>
    </location>
</feature>
<keyword evidence="5 10" id="KW-0812">Transmembrane</keyword>
<dbReference type="RefSeq" id="WP_005000931.1">
    <property type="nucleotide sequence ID" value="NZ_CH672427.1"/>
</dbReference>
<feature type="transmembrane region" description="Helical" evidence="10">
    <location>
        <begin position="125"/>
        <end position="142"/>
    </location>
</feature>
<dbReference type="AlphaFoldDB" id="A4BUK8"/>
<evidence type="ECO:0000259" key="11">
    <source>
        <dbReference type="Pfam" id="PF01578"/>
    </source>
</evidence>
<feature type="transmembrane region" description="Helical" evidence="10">
    <location>
        <begin position="425"/>
        <end position="444"/>
    </location>
</feature>
<dbReference type="Pfam" id="PF01578">
    <property type="entry name" value="Cytochrom_C_asm"/>
    <property type="match status" value="1"/>
</dbReference>
<reference evidence="13 14" key="1">
    <citation type="submission" date="2006-02" db="EMBL/GenBank/DDBJ databases">
        <authorList>
            <person name="Waterbury J."/>
            <person name="Ferriera S."/>
            <person name="Johnson J."/>
            <person name="Kravitz S."/>
            <person name="Halpern A."/>
            <person name="Remington K."/>
            <person name="Beeson K."/>
            <person name="Tran B."/>
            <person name="Rogers Y.-H."/>
            <person name="Friedman R."/>
            <person name="Venter J.C."/>
        </authorList>
    </citation>
    <scope>NUCLEOTIDE SEQUENCE [LARGE SCALE GENOMIC DNA]</scope>
    <source>
        <strain evidence="13 14">Nb-231</strain>
    </source>
</reference>
<evidence type="ECO:0000259" key="12">
    <source>
        <dbReference type="Pfam" id="PF16327"/>
    </source>
</evidence>
<dbReference type="eggNOG" id="COG1138">
    <property type="taxonomic scope" value="Bacteria"/>
</dbReference>
<dbReference type="NCBIfam" id="NF007691">
    <property type="entry name" value="PRK10369.1"/>
    <property type="match status" value="1"/>
</dbReference>
<dbReference type="GO" id="GO:0005886">
    <property type="term" value="C:plasma membrane"/>
    <property type="evidence" value="ECO:0007669"/>
    <property type="project" value="UniProtKB-SubCell"/>
</dbReference>
<evidence type="ECO:0000256" key="3">
    <source>
        <dbReference type="ARBA" id="ARBA00022475"/>
    </source>
</evidence>
<dbReference type="GO" id="GO:0020037">
    <property type="term" value="F:heme binding"/>
    <property type="evidence" value="ECO:0007669"/>
    <property type="project" value="InterPro"/>
</dbReference>
<evidence type="ECO:0000256" key="1">
    <source>
        <dbReference type="ARBA" id="ARBA00004429"/>
    </source>
</evidence>
<dbReference type="InterPro" id="IPR003568">
    <property type="entry name" value="Cyt_c_biogenesis_CcmF"/>
</dbReference>
<feature type="domain" description="Cytochrome c-type biogenesis protein CcmF C-terminal" evidence="12">
    <location>
        <begin position="315"/>
        <end position="635"/>
    </location>
</feature>
<dbReference type="EMBL" id="AAOF01000019">
    <property type="protein sequence ID" value="EAR20574.1"/>
    <property type="molecule type" value="Genomic_DNA"/>
</dbReference>
<comment type="similarity">
    <text evidence="2">Belongs to the CcmF/CycK/Ccl1/NrfE/CcsA family.</text>
</comment>
<feature type="transmembrane region" description="Helical" evidence="10">
    <location>
        <begin position="489"/>
        <end position="512"/>
    </location>
</feature>
<keyword evidence="14" id="KW-1185">Reference proteome</keyword>
<evidence type="ECO:0000256" key="9">
    <source>
        <dbReference type="ARBA" id="ARBA00037230"/>
    </source>
</evidence>
<protein>
    <submittedName>
        <fullName evidence="13">Cytochrome c-type biogenesis protein CcmF</fullName>
    </submittedName>
</protein>
<comment type="function">
    <text evidence="9">Required for the biogenesis of c-type cytochromes. Possible subunit of a heme lyase.</text>
</comment>